<gene>
    <name evidence="1" type="ORF">C9427_31365</name>
</gene>
<evidence type="ECO:0008006" key="3">
    <source>
        <dbReference type="Google" id="ProtNLM"/>
    </source>
</evidence>
<evidence type="ECO:0000313" key="1">
    <source>
        <dbReference type="EMBL" id="PTE06490.1"/>
    </source>
</evidence>
<keyword evidence="2" id="KW-1185">Reference proteome</keyword>
<dbReference type="EMBL" id="PZJX01000066">
    <property type="protein sequence ID" value="PTE06490.1"/>
    <property type="molecule type" value="Genomic_DNA"/>
</dbReference>
<name>A0A2T4ILJ6_9HYPH</name>
<dbReference type="AlphaFoldDB" id="A0A2T4ILJ6"/>
<comment type="caution">
    <text evidence="1">The sequence shown here is derived from an EMBL/GenBank/DDBJ whole genome shotgun (WGS) entry which is preliminary data.</text>
</comment>
<dbReference type="RefSeq" id="WP_023774354.1">
    <property type="nucleotide sequence ID" value="NZ_PZJX01000066.1"/>
</dbReference>
<evidence type="ECO:0000313" key="2">
    <source>
        <dbReference type="Proteomes" id="UP000240259"/>
    </source>
</evidence>
<proteinExistence type="predicted"/>
<dbReference type="Proteomes" id="UP000240259">
    <property type="component" value="Unassembled WGS sequence"/>
</dbReference>
<accession>A0A2T4ILJ6</accession>
<reference evidence="1 2" key="1">
    <citation type="submission" date="2018-03" db="EMBL/GenBank/DDBJ databases">
        <title>Genome sequence of the symbiotic type strain Mesorhizobium helmanticense CSLC115NT isolated from Lotus corniculatus nodules.</title>
        <authorList>
            <person name="Sannazzaro A.I."/>
            <person name="Torres Tejerizo G.A."/>
            <person name="Dip D."/>
            <person name="Caballero M."/>
            <person name="Pistorio M."/>
            <person name="Estrella M.J."/>
        </authorList>
    </citation>
    <scope>NUCLEOTIDE SEQUENCE [LARGE SCALE GENOMIC DNA]</scope>
    <source>
        <strain evidence="1 2">CSLC115N</strain>
    </source>
</reference>
<sequence length="207" mass="23605">MGAIEKPADELLQDFAKATADHKQELIRDPATIFKFATYDIDYIASGLESPIRALNRMLFVQYFSAMEAYLSDRLIKVVMDETAAMSALVKNNKEWSGEKIPVTELAANPAAYRDWVLTRLRELPYHNFVKIDNYYRGALGFTIFPNKLVKATLMAFLPVRHDCVHRYGYDHEGQERSISKDDLAELEKAAEAMVEHIEAAFAQRPI</sequence>
<organism evidence="1 2">
    <name type="scientific">Mesorhizobium helmanticense</name>
    <dbReference type="NCBI Taxonomy" id="1776423"/>
    <lineage>
        <taxon>Bacteria</taxon>
        <taxon>Pseudomonadati</taxon>
        <taxon>Pseudomonadota</taxon>
        <taxon>Alphaproteobacteria</taxon>
        <taxon>Hyphomicrobiales</taxon>
        <taxon>Phyllobacteriaceae</taxon>
        <taxon>Mesorhizobium</taxon>
    </lineage>
</organism>
<protein>
    <recommendedName>
        <fullName evidence="3">RiboL-PSP-HEPN domain-containing protein</fullName>
    </recommendedName>
</protein>
<dbReference type="OrthoDB" id="119238at2"/>